<evidence type="ECO:0000313" key="2">
    <source>
        <dbReference type="Proteomes" id="UP000190042"/>
    </source>
</evidence>
<keyword evidence="1" id="KW-0378">Hydrolase</keyword>
<name>A0A1T4Y915_9BACL</name>
<evidence type="ECO:0000313" key="1">
    <source>
        <dbReference type="EMBL" id="SKA98183.1"/>
    </source>
</evidence>
<gene>
    <name evidence="1" type="ORF">SAMN04244570_2014</name>
</gene>
<dbReference type="RefSeq" id="WP_245799479.1">
    <property type="nucleotide sequence ID" value="NZ_FUYJ01000003.1"/>
</dbReference>
<dbReference type="Proteomes" id="UP000190042">
    <property type="component" value="Unassembled WGS sequence"/>
</dbReference>
<dbReference type="GO" id="GO:0016787">
    <property type="term" value="F:hydrolase activity"/>
    <property type="evidence" value="ECO:0007669"/>
    <property type="project" value="UniProtKB-KW"/>
</dbReference>
<dbReference type="Pfam" id="PF14196">
    <property type="entry name" value="ATC_hydrolase"/>
    <property type="match status" value="1"/>
</dbReference>
<proteinExistence type="predicted"/>
<keyword evidence="2" id="KW-1185">Reference proteome</keyword>
<organism evidence="1 2">
    <name type="scientific">Sporosarcina newyorkensis</name>
    <dbReference type="NCBI Taxonomy" id="759851"/>
    <lineage>
        <taxon>Bacteria</taxon>
        <taxon>Bacillati</taxon>
        <taxon>Bacillota</taxon>
        <taxon>Bacilli</taxon>
        <taxon>Bacillales</taxon>
        <taxon>Caryophanaceae</taxon>
        <taxon>Sporosarcina</taxon>
    </lineage>
</organism>
<protein>
    <submittedName>
        <fullName evidence="1">L-2-amino-thiazoline-4-carboxylic acid hydrolase</fullName>
    </submittedName>
</protein>
<dbReference type="InterPro" id="IPR026002">
    <property type="entry name" value="ATC_hydrolase-like"/>
</dbReference>
<sequence>MREVKDLEPVSMYTITAKLMNHTVDIVTDRFGEEGKRMMQAGVQNVVDEQQAEGNGQLTGQALFSFDKLFDDEKIKETFQSYNKAQQSAGQEPHTMFAVMAKLFAHIAKSVVERFGKEEGERAMMDSVGAFGEERGRDIARRAAAVGKPNTMDNYLSNYDMGRSELFEYETLFHPTEIEQTFTKCAFAEQWKKDGMEDYGILYCHMIDPSIARGFNPNFEVIHDQYVLKEGVCHFQFQMKDEEKSDRGFSK</sequence>
<reference evidence="2" key="1">
    <citation type="submission" date="2017-02" db="EMBL/GenBank/DDBJ databases">
        <authorList>
            <person name="Varghese N."/>
            <person name="Submissions S."/>
        </authorList>
    </citation>
    <scope>NUCLEOTIDE SEQUENCE [LARGE SCALE GENOMIC DNA]</scope>
    <source>
        <strain evidence="2">DSM 23966</strain>
    </source>
</reference>
<dbReference type="EMBL" id="FUYJ01000003">
    <property type="protein sequence ID" value="SKA98183.1"/>
    <property type="molecule type" value="Genomic_DNA"/>
</dbReference>
<dbReference type="AlphaFoldDB" id="A0A1T4Y915"/>
<accession>A0A1T4Y915</accession>